<evidence type="ECO:0000256" key="5">
    <source>
        <dbReference type="ARBA" id="ARBA00022692"/>
    </source>
</evidence>
<dbReference type="OrthoDB" id="5835829at2759"/>
<dbReference type="FunFam" id="3.40.50.2000:FF:000038">
    <property type="entry name" value="UDP-GlucuronosylTransferase"/>
    <property type="match status" value="1"/>
</dbReference>
<dbReference type="CDD" id="cd03784">
    <property type="entry name" value="GT1_Gtf-like"/>
    <property type="match status" value="1"/>
</dbReference>
<dbReference type="PANTHER" id="PTHR48043:SF23">
    <property type="entry name" value="UDP-GLUCURONOSYLTRANSFERASE"/>
    <property type="match status" value="1"/>
</dbReference>
<evidence type="ECO:0000256" key="2">
    <source>
        <dbReference type="ARBA" id="ARBA00009995"/>
    </source>
</evidence>
<dbReference type="GO" id="GO:0015020">
    <property type="term" value="F:glucuronosyltransferase activity"/>
    <property type="evidence" value="ECO:0007669"/>
    <property type="project" value="UniProtKB-EC"/>
</dbReference>
<proteinExistence type="inferred from homology"/>
<evidence type="ECO:0000256" key="6">
    <source>
        <dbReference type="ARBA" id="ARBA00022729"/>
    </source>
</evidence>
<dbReference type="OMA" id="QMDPYIR"/>
<keyword evidence="4 10" id="KW-0808">Transferase</keyword>
<keyword evidence="5" id="KW-0812">Transmembrane</keyword>
<evidence type="ECO:0000256" key="7">
    <source>
        <dbReference type="ARBA" id="ARBA00022989"/>
    </source>
</evidence>
<evidence type="ECO:0000256" key="1">
    <source>
        <dbReference type="ARBA" id="ARBA00004167"/>
    </source>
</evidence>
<evidence type="ECO:0000313" key="12">
    <source>
        <dbReference type="Proteomes" id="UP000025227"/>
    </source>
</evidence>
<evidence type="ECO:0000256" key="4">
    <source>
        <dbReference type="ARBA" id="ARBA00022679"/>
    </source>
</evidence>
<protein>
    <recommendedName>
        <fullName evidence="11">UDP-glucuronosyltransferase</fullName>
        <ecNumber evidence="11">2.4.1.17</ecNumber>
    </recommendedName>
</protein>
<dbReference type="InterPro" id="IPR002213">
    <property type="entry name" value="UDP_glucos_trans"/>
</dbReference>
<feature type="chain" id="PRO_5029932416" description="UDP-glucuronosyltransferase" evidence="11">
    <location>
        <begin position="19"/>
        <end position="470"/>
    </location>
</feature>
<dbReference type="WBParaSite" id="HCON_00125530-00001">
    <property type="protein sequence ID" value="HCON_00125530-00001"/>
    <property type="gene ID" value="HCON_00125530"/>
</dbReference>
<dbReference type="AlphaFoldDB" id="A0A7I4YQR3"/>
<dbReference type="EC" id="2.4.1.17" evidence="11"/>
<dbReference type="PROSITE" id="PS00375">
    <property type="entry name" value="UDPGT"/>
    <property type="match status" value="1"/>
</dbReference>
<evidence type="ECO:0000256" key="11">
    <source>
        <dbReference type="RuleBase" id="RU362059"/>
    </source>
</evidence>
<feature type="signal peptide" evidence="11">
    <location>
        <begin position="1"/>
        <end position="18"/>
    </location>
</feature>
<keyword evidence="3 10" id="KW-0328">Glycosyltransferase</keyword>
<keyword evidence="12" id="KW-1185">Reference proteome</keyword>
<comment type="catalytic activity">
    <reaction evidence="9 11">
        <text>glucuronate acceptor + UDP-alpha-D-glucuronate = acceptor beta-D-glucuronoside + UDP + H(+)</text>
        <dbReference type="Rhea" id="RHEA:21032"/>
        <dbReference type="ChEBI" id="CHEBI:15378"/>
        <dbReference type="ChEBI" id="CHEBI:58052"/>
        <dbReference type="ChEBI" id="CHEBI:58223"/>
        <dbReference type="ChEBI" id="CHEBI:132367"/>
        <dbReference type="ChEBI" id="CHEBI:132368"/>
        <dbReference type="EC" id="2.4.1.17"/>
    </reaction>
</comment>
<keyword evidence="6 11" id="KW-0732">Signal</keyword>
<comment type="similarity">
    <text evidence="2 10">Belongs to the UDP-glycosyltransferase family.</text>
</comment>
<dbReference type="Gene3D" id="3.40.50.2000">
    <property type="entry name" value="Glycogen Phosphorylase B"/>
    <property type="match status" value="2"/>
</dbReference>
<dbReference type="Proteomes" id="UP000025227">
    <property type="component" value="Unplaced"/>
</dbReference>
<dbReference type="PANTHER" id="PTHR48043">
    <property type="entry name" value="EG:EG0003.4 PROTEIN-RELATED"/>
    <property type="match status" value="1"/>
</dbReference>
<dbReference type="InterPro" id="IPR050271">
    <property type="entry name" value="UDP-glycosyltransferase"/>
</dbReference>
<comment type="subcellular location">
    <subcellularLocation>
        <location evidence="1 11">Membrane</location>
        <topology evidence="1 11">Single-pass membrane protein</topology>
    </subcellularLocation>
</comment>
<keyword evidence="8" id="KW-0472">Membrane</keyword>
<evidence type="ECO:0000256" key="10">
    <source>
        <dbReference type="RuleBase" id="RU003718"/>
    </source>
</evidence>
<evidence type="ECO:0000256" key="3">
    <source>
        <dbReference type="ARBA" id="ARBA00022676"/>
    </source>
</evidence>
<evidence type="ECO:0000313" key="13">
    <source>
        <dbReference type="WBParaSite" id="HCON_00125530-00001"/>
    </source>
</evidence>
<accession>A0A7I4YQR3</accession>
<keyword evidence="7" id="KW-1133">Transmembrane helix</keyword>
<evidence type="ECO:0000256" key="8">
    <source>
        <dbReference type="ARBA" id="ARBA00023136"/>
    </source>
</evidence>
<name>A0A7I4YQR3_HAECO</name>
<dbReference type="Pfam" id="PF00201">
    <property type="entry name" value="UDPGT"/>
    <property type="match status" value="1"/>
</dbReference>
<sequence>MICGSVILLMLSLHSIDAYRFLVHSPIFGYSHTNFMGVIADTLTEAGHDVTVLMPVMDGKQENMTGVKLTQKIIKIPPDPRFQEWMKYESVMLSEVWTMQASVFKLMKVMQNMTASFVAQCEAVINDDGLMKQLAEESFDVGISETFDMCGLGIFEALKIPSSIATFSGVHMDVVSKSIGEPIIPSYVPGTVVTTGDRMNFIERLTNAAHAVIGQFFFGSTFTKEVQSFRSEFGPHFKDYEEILADTSYVFTNSNPYLDYPRPMLHKTVPIGGITVHIDPKKTILSEIWDNILNERNTTVFVSFGSVAKSIYMPDEYKKNLLEVFESMPETTFIWKYEEEGSKLAAHLKNVHLTTWAPQNALLADPRLTAFITHGGMGSITELAHFGKPAIIMPIFADQTRNANMLAKHGTGIVLTKFALEHPQVLRDSLRRIFTDISFSRNAKRLSEMLLNQPISAKQLLIRHSEFAAE</sequence>
<reference evidence="13" key="1">
    <citation type="submission" date="2020-12" db="UniProtKB">
        <authorList>
            <consortium name="WormBaseParasite"/>
        </authorList>
    </citation>
    <scope>IDENTIFICATION</scope>
    <source>
        <strain evidence="13">MHco3</strain>
    </source>
</reference>
<dbReference type="GO" id="GO:0016020">
    <property type="term" value="C:membrane"/>
    <property type="evidence" value="ECO:0007669"/>
    <property type="project" value="UniProtKB-SubCell"/>
</dbReference>
<organism evidence="12 13">
    <name type="scientific">Haemonchus contortus</name>
    <name type="common">Barber pole worm</name>
    <dbReference type="NCBI Taxonomy" id="6289"/>
    <lineage>
        <taxon>Eukaryota</taxon>
        <taxon>Metazoa</taxon>
        <taxon>Ecdysozoa</taxon>
        <taxon>Nematoda</taxon>
        <taxon>Chromadorea</taxon>
        <taxon>Rhabditida</taxon>
        <taxon>Rhabditina</taxon>
        <taxon>Rhabditomorpha</taxon>
        <taxon>Strongyloidea</taxon>
        <taxon>Trichostrongylidae</taxon>
        <taxon>Haemonchus</taxon>
    </lineage>
</organism>
<dbReference type="InterPro" id="IPR035595">
    <property type="entry name" value="UDP_glycos_trans_CS"/>
</dbReference>
<evidence type="ECO:0000256" key="9">
    <source>
        <dbReference type="ARBA" id="ARBA00047475"/>
    </source>
</evidence>
<dbReference type="SUPFAM" id="SSF53756">
    <property type="entry name" value="UDP-Glycosyltransferase/glycogen phosphorylase"/>
    <property type="match status" value="1"/>
</dbReference>